<keyword evidence="3" id="KW-1003">Cell membrane</keyword>
<feature type="domain" description="Mechanosensitive ion channel transmembrane helices 2/3" evidence="10">
    <location>
        <begin position="86"/>
        <end position="121"/>
    </location>
</feature>
<evidence type="ECO:0000313" key="12">
    <source>
        <dbReference type="Proteomes" id="UP000317429"/>
    </source>
</evidence>
<dbReference type="InterPro" id="IPR006685">
    <property type="entry name" value="MscS_channel_2nd"/>
</dbReference>
<dbReference type="KEGG" id="pnd:Pla175_48910"/>
<feature type="domain" description="Mechanosensitive ion channel MscS" evidence="8">
    <location>
        <begin position="123"/>
        <end position="188"/>
    </location>
</feature>
<dbReference type="Pfam" id="PF21088">
    <property type="entry name" value="MS_channel_1st"/>
    <property type="match status" value="1"/>
</dbReference>
<dbReference type="InterPro" id="IPR049142">
    <property type="entry name" value="MS_channel_1st"/>
</dbReference>
<dbReference type="AlphaFoldDB" id="A0A518DJ54"/>
<evidence type="ECO:0000259" key="9">
    <source>
        <dbReference type="Pfam" id="PF21082"/>
    </source>
</evidence>
<dbReference type="InterPro" id="IPR023408">
    <property type="entry name" value="MscS_beta-dom_sf"/>
</dbReference>
<dbReference type="OrthoDB" id="9809206at2"/>
<organism evidence="11 12">
    <name type="scientific">Pirellulimonas nuda</name>
    <dbReference type="NCBI Taxonomy" id="2528009"/>
    <lineage>
        <taxon>Bacteria</taxon>
        <taxon>Pseudomonadati</taxon>
        <taxon>Planctomycetota</taxon>
        <taxon>Planctomycetia</taxon>
        <taxon>Pirellulales</taxon>
        <taxon>Lacipirellulaceae</taxon>
        <taxon>Pirellulimonas</taxon>
    </lineage>
</organism>
<comment type="similarity">
    <text evidence="2">Belongs to the MscS (TC 1.A.23) family.</text>
</comment>
<evidence type="ECO:0000256" key="7">
    <source>
        <dbReference type="SAM" id="Phobius"/>
    </source>
</evidence>
<evidence type="ECO:0000256" key="6">
    <source>
        <dbReference type="ARBA" id="ARBA00023136"/>
    </source>
</evidence>
<evidence type="ECO:0000256" key="4">
    <source>
        <dbReference type="ARBA" id="ARBA00022692"/>
    </source>
</evidence>
<dbReference type="Gene3D" id="1.10.287.1260">
    <property type="match status" value="1"/>
</dbReference>
<evidence type="ECO:0000259" key="8">
    <source>
        <dbReference type="Pfam" id="PF00924"/>
    </source>
</evidence>
<feature type="transmembrane region" description="Helical" evidence="7">
    <location>
        <begin position="106"/>
        <end position="136"/>
    </location>
</feature>
<dbReference type="Gene3D" id="2.30.30.60">
    <property type="match status" value="1"/>
</dbReference>
<dbReference type="InterPro" id="IPR045275">
    <property type="entry name" value="MscS_archaea/bacteria_type"/>
</dbReference>
<feature type="domain" description="Mechanosensitive ion channel MscS C-terminal" evidence="9">
    <location>
        <begin position="195"/>
        <end position="277"/>
    </location>
</feature>
<keyword evidence="5 7" id="KW-1133">Transmembrane helix</keyword>
<keyword evidence="6 7" id="KW-0472">Membrane</keyword>
<dbReference type="Pfam" id="PF00924">
    <property type="entry name" value="MS_channel_2nd"/>
    <property type="match status" value="1"/>
</dbReference>
<keyword evidence="4 7" id="KW-0812">Transmembrane</keyword>
<dbReference type="PANTHER" id="PTHR30221">
    <property type="entry name" value="SMALL-CONDUCTANCE MECHANOSENSITIVE CHANNEL"/>
    <property type="match status" value="1"/>
</dbReference>
<reference evidence="11 12" key="1">
    <citation type="submission" date="2019-02" db="EMBL/GenBank/DDBJ databases">
        <title>Deep-cultivation of Planctomycetes and their phenomic and genomic characterization uncovers novel biology.</title>
        <authorList>
            <person name="Wiegand S."/>
            <person name="Jogler M."/>
            <person name="Boedeker C."/>
            <person name="Pinto D."/>
            <person name="Vollmers J."/>
            <person name="Rivas-Marin E."/>
            <person name="Kohn T."/>
            <person name="Peeters S.H."/>
            <person name="Heuer A."/>
            <person name="Rast P."/>
            <person name="Oberbeckmann S."/>
            <person name="Bunk B."/>
            <person name="Jeske O."/>
            <person name="Meyerdierks A."/>
            <person name="Storesund J.E."/>
            <person name="Kallscheuer N."/>
            <person name="Luecker S."/>
            <person name="Lage O.M."/>
            <person name="Pohl T."/>
            <person name="Merkel B.J."/>
            <person name="Hornburger P."/>
            <person name="Mueller R.-W."/>
            <person name="Bruemmer F."/>
            <person name="Labrenz M."/>
            <person name="Spormann A.M."/>
            <person name="Op den Camp H."/>
            <person name="Overmann J."/>
            <person name="Amann R."/>
            <person name="Jetten M.S.M."/>
            <person name="Mascher T."/>
            <person name="Medema M.H."/>
            <person name="Devos D.P."/>
            <person name="Kaster A.-K."/>
            <person name="Ovreas L."/>
            <person name="Rohde M."/>
            <person name="Galperin M.Y."/>
            <person name="Jogler C."/>
        </authorList>
    </citation>
    <scope>NUCLEOTIDE SEQUENCE [LARGE SCALE GENOMIC DNA]</scope>
    <source>
        <strain evidence="11 12">Pla175</strain>
    </source>
</reference>
<dbReference type="InterPro" id="IPR010920">
    <property type="entry name" value="LSM_dom_sf"/>
</dbReference>
<dbReference type="InterPro" id="IPR049278">
    <property type="entry name" value="MS_channel_C"/>
</dbReference>
<dbReference type="InterPro" id="IPR011014">
    <property type="entry name" value="MscS_channel_TM-2"/>
</dbReference>
<evidence type="ECO:0000256" key="5">
    <source>
        <dbReference type="ARBA" id="ARBA00022989"/>
    </source>
</evidence>
<sequence>MTTPLAELDPELTKKLYELDFQQITRDQWIQIAVEYGMRIALVLIILFLAFTLAGWVAAAVRTSLTRMRFDPTLSKFLAKLASWMVLLLAALSCMGYFGIETTSFAALIGAAGLAIGLAFQGTLSNFASGAMLLVFRPFKVGDVVNIASYVGKVDEIELFTTTIDTFDNRRIIVPNNSIFGAVIENITYHTKRRVDVPVGVAYCCDIDQTRSALESAARTTPGGLADPAPEVVLDSLGDSSVNWVVRVWAPTKDFLAVKQATIRAAKRALDEAGLEIPFPQMDLHLRSMPQEASKQQ</sequence>
<dbReference type="Gene3D" id="3.30.70.100">
    <property type="match status" value="1"/>
</dbReference>
<feature type="transmembrane region" description="Helical" evidence="7">
    <location>
        <begin position="40"/>
        <end position="61"/>
    </location>
</feature>
<evidence type="ECO:0000256" key="1">
    <source>
        <dbReference type="ARBA" id="ARBA00004651"/>
    </source>
</evidence>
<gene>
    <name evidence="11" type="primary">mscS_3</name>
    <name evidence="11" type="ORF">Pla175_48910</name>
</gene>
<dbReference type="SUPFAM" id="SSF50182">
    <property type="entry name" value="Sm-like ribonucleoproteins"/>
    <property type="match status" value="1"/>
</dbReference>
<protein>
    <submittedName>
        <fullName evidence="11">Small-conductance mechanosensitive channel</fullName>
    </submittedName>
</protein>
<dbReference type="SUPFAM" id="SSF82861">
    <property type="entry name" value="Mechanosensitive channel protein MscS (YggB), transmembrane region"/>
    <property type="match status" value="1"/>
</dbReference>
<accession>A0A518DJ54</accession>
<dbReference type="Pfam" id="PF21082">
    <property type="entry name" value="MS_channel_3rd"/>
    <property type="match status" value="1"/>
</dbReference>
<dbReference type="EMBL" id="CP036291">
    <property type="protein sequence ID" value="QDU91462.1"/>
    <property type="molecule type" value="Genomic_DNA"/>
</dbReference>
<name>A0A518DJ54_9BACT</name>
<evidence type="ECO:0000313" key="11">
    <source>
        <dbReference type="EMBL" id="QDU91462.1"/>
    </source>
</evidence>
<evidence type="ECO:0000256" key="2">
    <source>
        <dbReference type="ARBA" id="ARBA00008017"/>
    </source>
</evidence>
<keyword evidence="12" id="KW-1185">Reference proteome</keyword>
<dbReference type="InterPro" id="IPR011066">
    <property type="entry name" value="MscS_channel_C_sf"/>
</dbReference>
<dbReference type="GO" id="GO:0005886">
    <property type="term" value="C:plasma membrane"/>
    <property type="evidence" value="ECO:0007669"/>
    <property type="project" value="UniProtKB-SubCell"/>
</dbReference>
<dbReference type="RefSeq" id="WP_145291597.1">
    <property type="nucleotide sequence ID" value="NZ_CP036291.1"/>
</dbReference>
<dbReference type="GO" id="GO:0008381">
    <property type="term" value="F:mechanosensitive monoatomic ion channel activity"/>
    <property type="evidence" value="ECO:0007669"/>
    <property type="project" value="InterPro"/>
</dbReference>
<dbReference type="PANTHER" id="PTHR30221:SF1">
    <property type="entry name" value="SMALL-CONDUCTANCE MECHANOSENSITIVE CHANNEL"/>
    <property type="match status" value="1"/>
</dbReference>
<dbReference type="SUPFAM" id="SSF82689">
    <property type="entry name" value="Mechanosensitive channel protein MscS (YggB), C-terminal domain"/>
    <property type="match status" value="1"/>
</dbReference>
<dbReference type="Proteomes" id="UP000317429">
    <property type="component" value="Chromosome"/>
</dbReference>
<feature type="transmembrane region" description="Helical" evidence="7">
    <location>
        <begin position="81"/>
        <end position="100"/>
    </location>
</feature>
<comment type="subcellular location">
    <subcellularLocation>
        <location evidence="1">Cell membrane</location>
        <topology evidence="1">Multi-pass membrane protein</topology>
    </subcellularLocation>
</comment>
<evidence type="ECO:0000256" key="3">
    <source>
        <dbReference type="ARBA" id="ARBA00022475"/>
    </source>
</evidence>
<proteinExistence type="inferred from homology"/>
<evidence type="ECO:0000259" key="10">
    <source>
        <dbReference type="Pfam" id="PF21088"/>
    </source>
</evidence>